<feature type="transmembrane region" description="Helical" evidence="1">
    <location>
        <begin position="55"/>
        <end position="76"/>
    </location>
</feature>
<feature type="transmembrane region" description="Helical" evidence="1">
    <location>
        <begin position="238"/>
        <end position="261"/>
    </location>
</feature>
<dbReference type="GeneID" id="34522998"/>
<dbReference type="AlphaFoldDB" id="W6MS59"/>
<feature type="transmembrane region" description="Helical" evidence="1">
    <location>
        <begin position="203"/>
        <end position="226"/>
    </location>
</feature>
<dbReference type="RefSeq" id="XP_022461610.1">
    <property type="nucleotide sequence ID" value="XM_022600630.1"/>
</dbReference>
<dbReference type="HOGENOM" id="CLU_912361_0_0_1"/>
<keyword evidence="1" id="KW-0812">Transmembrane</keyword>
<sequence>MTQAIKPQERTIQSPRDWIKLAILICVIAILSLGAHDMAISHMGVPYPFENHVPLLAQIVGQIIRIGSMTYACHLASWYLDQFSMPIAVAIFGLLIVMLQGTLRDFVVTCVVTDGMLNGSWLFTLITLLPRMLNNFFNGAIAVTISRSTLSQPWVVAAAVVGVATFGRLVFLPILLKAADWIVDVLNLTEPPEVYLPPYDFHVYMYIYGTFIEPTISSFGLVYLIWPGLKGSSNRHVLAFTVLILLIRGRVVALGLFSFWIQEPWVMAFAAEGQFFAEDLIMAGFTGLTWKYLSKPVEREGVLRI</sequence>
<feature type="transmembrane region" description="Helical" evidence="1">
    <location>
        <begin position="21"/>
        <end position="43"/>
    </location>
</feature>
<accession>W6MS59</accession>
<gene>
    <name evidence="2" type="ORF">KUCA_T00005619001</name>
</gene>
<dbReference type="Proteomes" id="UP000019384">
    <property type="component" value="Unassembled WGS sequence"/>
</dbReference>
<name>W6MS59_9ASCO</name>
<feature type="transmembrane region" description="Helical" evidence="1">
    <location>
        <begin position="115"/>
        <end position="133"/>
    </location>
</feature>
<reference evidence="2" key="1">
    <citation type="submission" date="2013-12" db="EMBL/GenBank/DDBJ databases">
        <authorList>
            <person name="Genoscope - CEA"/>
        </authorList>
    </citation>
    <scope>NUCLEOTIDE SEQUENCE</scope>
    <source>
        <strain evidence="2">CBS 1993</strain>
    </source>
</reference>
<proteinExistence type="predicted"/>
<keyword evidence="1" id="KW-0472">Membrane</keyword>
<keyword evidence="3" id="KW-1185">Reference proteome</keyword>
<reference evidence="2" key="2">
    <citation type="submission" date="2014-02" db="EMBL/GenBank/DDBJ databases">
        <title>Complete DNA sequence of /Kuraishia capsulata/ illustrates novel genomic features among budding yeasts (/Saccharomycotina/).</title>
        <authorList>
            <person name="Morales L."/>
            <person name="Noel B."/>
            <person name="Porcel B."/>
            <person name="Marcet-Houben M."/>
            <person name="Hullo M-F."/>
            <person name="Sacerdot C."/>
            <person name="Tekaia F."/>
            <person name="Leh-Louis V."/>
            <person name="Despons L."/>
            <person name="Khanna V."/>
            <person name="Aury J-M."/>
            <person name="Barbe V."/>
            <person name="Couloux A."/>
            <person name="Labadie K."/>
            <person name="Pelletier E."/>
            <person name="Souciet J-L."/>
            <person name="Boekhout T."/>
            <person name="Gabaldon T."/>
            <person name="Wincker P."/>
            <person name="Dujon B."/>
        </authorList>
    </citation>
    <scope>NUCLEOTIDE SEQUENCE</scope>
    <source>
        <strain evidence="2">CBS 1993</strain>
    </source>
</reference>
<feature type="transmembrane region" description="Helical" evidence="1">
    <location>
        <begin position="154"/>
        <end position="176"/>
    </location>
</feature>
<protein>
    <submittedName>
        <fullName evidence="2">Uncharacterized protein</fullName>
    </submittedName>
</protein>
<evidence type="ECO:0000313" key="2">
    <source>
        <dbReference type="EMBL" id="CDK29626.1"/>
    </source>
</evidence>
<feature type="transmembrane region" description="Helical" evidence="1">
    <location>
        <begin position="83"/>
        <end position="103"/>
    </location>
</feature>
<organism evidence="2 3">
    <name type="scientific">Kuraishia capsulata CBS 1993</name>
    <dbReference type="NCBI Taxonomy" id="1382522"/>
    <lineage>
        <taxon>Eukaryota</taxon>
        <taxon>Fungi</taxon>
        <taxon>Dikarya</taxon>
        <taxon>Ascomycota</taxon>
        <taxon>Saccharomycotina</taxon>
        <taxon>Pichiomycetes</taxon>
        <taxon>Pichiales</taxon>
        <taxon>Pichiaceae</taxon>
        <taxon>Kuraishia</taxon>
    </lineage>
</organism>
<dbReference type="EMBL" id="HG793131">
    <property type="protein sequence ID" value="CDK29626.1"/>
    <property type="molecule type" value="Genomic_DNA"/>
</dbReference>
<evidence type="ECO:0000313" key="3">
    <source>
        <dbReference type="Proteomes" id="UP000019384"/>
    </source>
</evidence>
<keyword evidence="1" id="KW-1133">Transmembrane helix</keyword>
<evidence type="ECO:0000256" key="1">
    <source>
        <dbReference type="SAM" id="Phobius"/>
    </source>
</evidence>